<dbReference type="AlphaFoldDB" id="A0A1G9WNW3"/>
<accession>A0A1G9WNW3</accession>
<dbReference type="Proteomes" id="UP000199226">
    <property type="component" value="Unassembled WGS sequence"/>
</dbReference>
<dbReference type="EMBL" id="FNHH01000026">
    <property type="protein sequence ID" value="SDM85826.1"/>
    <property type="molecule type" value="Genomic_DNA"/>
</dbReference>
<dbReference type="OrthoDB" id="928829at2"/>
<sequence length="284" mass="33615">MKNLSNNNLHFNDDPEENMRIENELLQLKLKAELGAETYISGHFPPEVENEFLKNVLAFEKSFSTAKMKNIFELLDKPEYLPTAELDDHAIELALDELFALMKKKQIALDFSGPYNSRTKYKFITEEFFNEEVSDNMIPGMIWHFTYEEYHPNHQLDIESKTISFMSAWINQKITKDYLDLADTFIMPNGHILRKDEIATKIKNMCRSFPEFKDCRYKIDKVDFEFQNDTGMGFAEGIVKYNAISRNHERIAVEGPFKFYFTMEFNCWSIYYFIFPGFELQFEE</sequence>
<protein>
    <submittedName>
        <fullName evidence="1">Uncharacterized protein</fullName>
    </submittedName>
</protein>
<keyword evidence="2" id="KW-1185">Reference proteome</keyword>
<evidence type="ECO:0000313" key="1">
    <source>
        <dbReference type="EMBL" id="SDM85826.1"/>
    </source>
</evidence>
<organism evidence="1 2">
    <name type="scientific">Daejeonella rubra</name>
    <dbReference type="NCBI Taxonomy" id="990371"/>
    <lineage>
        <taxon>Bacteria</taxon>
        <taxon>Pseudomonadati</taxon>
        <taxon>Bacteroidota</taxon>
        <taxon>Sphingobacteriia</taxon>
        <taxon>Sphingobacteriales</taxon>
        <taxon>Sphingobacteriaceae</taxon>
        <taxon>Daejeonella</taxon>
    </lineage>
</organism>
<dbReference type="RefSeq" id="WP_143007754.1">
    <property type="nucleotide sequence ID" value="NZ_FNHH01000026.1"/>
</dbReference>
<evidence type="ECO:0000313" key="2">
    <source>
        <dbReference type="Proteomes" id="UP000199226"/>
    </source>
</evidence>
<reference evidence="2" key="1">
    <citation type="submission" date="2016-10" db="EMBL/GenBank/DDBJ databases">
        <authorList>
            <person name="Varghese N."/>
            <person name="Submissions S."/>
        </authorList>
    </citation>
    <scope>NUCLEOTIDE SEQUENCE [LARGE SCALE GENOMIC DNA]</scope>
    <source>
        <strain evidence="2">DSM 24536</strain>
    </source>
</reference>
<proteinExistence type="predicted"/>
<name>A0A1G9WNW3_9SPHI</name>
<gene>
    <name evidence="1" type="ORF">SAMN05421813_1269</name>
</gene>